<evidence type="ECO:0000256" key="1">
    <source>
        <dbReference type="SAM" id="MobiDB-lite"/>
    </source>
</evidence>
<organism evidence="3 4">
    <name type="scientific">Labedaea rhizosphaerae</name>
    <dbReference type="NCBI Taxonomy" id="598644"/>
    <lineage>
        <taxon>Bacteria</taxon>
        <taxon>Bacillati</taxon>
        <taxon>Actinomycetota</taxon>
        <taxon>Actinomycetes</taxon>
        <taxon>Pseudonocardiales</taxon>
        <taxon>Pseudonocardiaceae</taxon>
        <taxon>Labedaea</taxon>
    </lineage>
</organism>
<keyword evidence="2" id="KW-0472">Membrane</keyword>
<keyword evidence="2" id="KW-1133">Transmembrane helix</keyword>
<dbReference type="InterPro" id="IPR023346">
    <property type="entry name" value="Lysozyme-like_dom_sf"/>
</dbReference>
<evidence type="ECO:0000256" key="2">
    <source>
        <dbReference type="SAM" id="Phobius"/>
    </source>
</evidence>
<dbReference type="SUPFAM" id="SSF53955">
    <property type="entry name" value="Lysozyme-like"/>
    <property type="match status" value="1"/>
</dbReference>
<evidence type="ECO:0008006" key="5">
    <source>
        <dbReference type="Google" id="ProtNLM"/>
    </source>
</evidence>
<dbReference type="Proteomes" id="UP000295444">
    <property type="component" value="Unassembled WGS sequence"/>
</dbReference>
<feature type="transmembrane region" description="Helical" evidence="2">
    <location>
        <begin position="45"/>
        <end position="67"/>
    </location>
</feature>
<dbReference type="GO" id="GO:0009253">
    <property type="term" value="P:peptidoglycan catabolic process"/>
    <property type="evidence" value="ECO:0007669"/>
    <property type="project" value="TreeGrafter"/>
</dbReference>
<evidence type="ECO:0000313" key="3">
    <source>
        <dbReference type="EMBL" id="TDQ04261.1"/>
    </source>
</evidence>
<reference evidence="3 4" key="1">
    <citation type="submission" date="2019-03" db="EMBL/GenBank/DDBJ databases">
        <title>Genomic Encyclopedia of Type Strains, Phase IV (KMG-IV): sequencing the most valuable type-strain genomes for metagenomic binning, comparative biology and taxonomic classification.</title>
        <authorList>
            <person name="Goeker M."/>
        </authorList>
    </citation>
    <scope>NUCLEOTIDE SEQUENCE [LARGE SCALE GENOMIC DNA]</scope>
    <source>
        <strain evidence="3 4">DSM 45361</strain>
    </source>
</reference>
<name>A0A4R6SK77_LABRH</name>
<dbReference type="GO" id="GO:0008933">
    <property type="term" value="F:peptidoglycan lytic transglycosylase activity"/>
    <property type="evidence" value="ECO:0007669"/>
    <property type="project" value="TreeGrafter"/>
</dbReference>
<dbReference type="RefSeq" id="WP_243753760.1">
    <property type="nucleotide sequence ID" value="NZ_SNXZ01000001.1"/>
</dbReference>
<gene>
    <name evidence="3" type="ORF">EV186_101204</name>
</gene>
<accession>A0A4R6SK77</accession>
<feature type="region of interest" description="Disordered" evidence="1">
    <location>
        <begin position="1"/>
        <end position="39"/>
    </location>
</feature>
<proteinExistence type="predicted"/>
<protein>
    <recommendedName>
        <fullName evidence="5">Membrane-bound lytic murein transglycosylase B</fullName>
    </recommendedName>
</protein>
<keyword evidence="4" id="KW-1185">Reference proteome</keyword>
<dbReference type="InterPro" id="IPR043426">
    <property type="entry name" value="MltB-like"/>
</dbReference>
<sequence>MAASASSGTDPREESELSEPATRLSDSPDRGAGPRFEPPARRRRLLKPVLAILGVCALLGVVVVAALTRAGSDGSDKRKPRFTVAALTPKPGSVVPHKAAPVPAKLAAWSEGIAERTDIPARVVLAYGTAERKMRAMDPGCRISWATLAGLGRVESSHGEYGGAEVRPDGTLSKPIIGVPLDGHEGVLAIKDTDGGELDGDATWDRAVGAMQFVPATWHKWGMRANGDGRDPDPQNVDDAALTSARYLCGIGGDLSTPKGWWHGVLTYNKSVSYGRKVFSGADAYARVTVSATG</sequence>
<dbReference type="EMBL" id="SNXZ01000001">
    <property type="protein sequence ID" value="TDQ04261.1"/>
    <property type="molecule type" value="Genomic_DNA"/>
</dbReference>
<dbReference type="PANTHER" id="PTHR30163">
    <property type="entry name" value="MEMBRANE-BOUND LYTIC MUREIN TRANSGLYCOSYLASE B"/>
    <property type="match status" value="1"/>
</dbReference>
<dbReference type="PANTHER" id="PTHR30163:SF8">
    <property type="entry name" value="LYTIC MUREIN TRANSGLYCOSYLASE"/>
    <property type="match status" value="1"/>
</dbReference>
<keyword evidence="2" id="KW-0812">Transmembrane</keyword>
<evidence type="ECO:0000313" key="4">
    <source>
        <dbReference type="Proteomes" id="UP000295444"/>
    </source>
</evidence>
<comment type="caution">
    <text evidence="3">The sequence shown here is derived from an EMBL/GenBank/DDBJ whole genome shotgun (WGS) entry which is preliminary data.</text>
</comment>
<dbReference type="AlphaFoldDB" id="A0A4R6SK77"/>
<dbReference type="Gene3D" id="1.10.530.10">
    <property type="match status" value="1"/>
</dbReference>